<name>A0ABV9LCH4_9ACTN</name>
<evidence type="ECO:0000313" key="3">
    <source>
        <dbReference type="Proteomes" id="UP001596025"/>
    </source>
</evidence>
<comment type="caution">
    <text evidence="2">The sequence shown here is derived from an EMBL/GenBank/DDBJ whole genome shotgun (WGS) entry which is preliminary data.</text>
</comment>
<feature type="domain" description="Imm-5-like" evidence="1">
    <location>
        <begin position="7"/>
        <end position="128"/>
    </location>
</feature>
<dbReference type="Pfam" id="PF21805">
    <property type="entry name" value="Imm5_like"/>
    <property type="match status" value="1"/>
</dbReference>
<sequence>MSGEVELSLQDLRVVARHAAGCAREVLALFEAERPGDGRPRAAVEAADAFADGAARTVLQRTTALAAHRAAAEAPPGAAREAARATASAAAAAYLHPLARATQVRHVLGAAASAARAAELAVGGDEAVGAAWIERARQRATPGLVAVLRRYPAAPTGGNRTSRLVAALDAALRA</sequence>
<accession>A0ABV9LCH4</accession>
<dbReference type="RefSeq" id="WP_387984727.1">
    <property type="nucleotide sequence ID" value="NZ_JBHSGR010000001.1"/>
</dbReference>
<dbReference type="InterPro" id="IPR048667">
    <property type="entry name" value="Imm5-like"/>
</dbReference>
<evidence type="ECO:0000259" key="1">
    <source>
        <dbReference type="Pfam" id="PF21805"/>
    </source>
</evidence>
<reference evidence="3" key="1">
    <citation type="journal article" date="2019" name="Int. J. Syst. Evol. Microbiol.">
        <title>The Global Catalogue of Microorganisms (GCM) 10K type strain sequencing project: providing services to taxonomists for standard genome sequencing and annotation.</title>
        <authorList>
            <consortium name="The Broad Institute Genomics Platform"/>
            <consortium name="The Broad Institute Genome Sequencing Center for Infectious Disease"/>
            <person name="Wu L."/>
            <person name="Ma J."/>
        </authorList>
    </citation>
    <scope>NUCLEOTIDE SEQUENCE [LARGE SCALE GENOMIC DNA]</scope>
    <source>
        <strain evidence="3">CCUG 62763</strain>
    </source>
</reference>
<organism evidence="2 3">
    <name type="scientific">Geodermatophilus arenarius</name>
    <dbReference type="NCBI Taxonomy" id="1137990"/>
    <lineage>
        <taxon>Bacteria</taxon>
        <taxon>Bacillati</taxon>
        <taxon>Actinomycetota</taxon>
        <taxon>Actinomycetes</taxon>
        <taxon>Geodermatophilales</taxon>
        <taxon>Geodermatophilaceae</taxon>
        <taxon>Geodermatophilus</taxon>
    </lineage>
</organism>
<protein>
    <submittedName>
        <fullName evidence="2">Immunity protein</fullName>
    </submittedName>
</protein>
<keyword evidence="3" id="KW-1185">Reference proteome</keyword>
<gene>
    <name evidence="2" type="ORF">ACFO3M_00035</name>
</gene>
<dbReference type="Proteomes" id="UP001596025">
    <property type="component" value="Unassembled WGS sequence"/>
</dbReference>
<dbReference type="EMBL" id="JBHSGR010000001">
    <property type="protein sequence ID" value="MFC4691773.1"/>
    <property type="molecule type" value="Genomic_DNA"/>
</dbReference>
<proteinExistence type="predicted"/>
<evidence type="ECO:0000313" key="2">
    <source>
        <dbReference type="EMBL" id="MFC4691773.1"/>
    </source>
</evidence>